<dbReference type="AlphaFoldDB" id="A0A0T5P655"/>
<evidence type="ECO:0000313" key="3">
    <source>
        <dbReference type="EMBL" id="QEW28257.1"/>
    </source>
</evidence>
<organism evidence="2 4">
    <name type="scientific">Roseovarius indicus</name>
    <dbReference type="NCBI Taxonomy" id="540747"/>
    <lineage>
        <taxon>Bacteria</taxon>
        <taxon>Pseudomonadati</taxon>
        <taxon>Pseudomonadota</taxon>
        <taxon>Alphaproteobacteria</taxon>
        <taxon>Rhodobacterales</taxon>
        <taxon>Roseobacteraceae</taxon>
        <taxon>Roseovarius</taxon>
    </lineage>
</organism>
<dbReference type="KEGG" id="rid:RIdsm_04084"/>
<dbReference type="Proteomes" id="UP000051401">
    <property type="component" value="Unassembled WGS sequence"/>
</dbReference>
<reference evidence="3 5" key="2">
    <citation type="submission" date="2018-08" db="EMBL/GenBank/DDBJ databases">
        <title>Genetic Globetrotter - A new plasmid hitch-hiking vast phylogenetic and geographic distances.</title>
        <authorList>
            <person name="Vollmers J."/>
            <person name="Petersen J."/>
        </authorList>
    </citation>
    <scope>NUCLEOTIDE SEQUENCE [LARGE SCALE GENOMIC DNA]</scope>
    <source>
        <strain evidence="3 5">DSM 26383</strain>
    </source>
</reference>
<keyword evidence="1" id="KW-0175">Coiled coil</keyword>
<dbReference type="Gene3D" id="3.40.50.150">
    <property type="entry name" value="Vaccinia Virus protein VP39"/>
    <property type="match status" value="1"/>
</dbReference>
<dbReference type="EMBL" id="CP031598">
    <property type="protein sequence ID" value="QEW28257.1"/>
    <property type="molecule type" value="Genomic_DNA"/>
</dbReference>
<reference evidence="2 4" key="1">
    <citation type="submission" date="2015-04" db="EMBL/GenBank/DDBJ databases">
        <title>The draft genome sequence of Roseovarius indicus B108T.</title>
        <authorList>
            <person name="Li G."/>
            <person name="Lai Q."/>
            <person name="Shao Z."/>
            <person name="Yan P."/>
        </authorList>
    </citation>
    <scope>NUCLEOTIDE SEQUENCE [LARGE SCALE GENOMIC DNA]</scope>
    <source>
        <strain evidence="2 4">B108</strain>
    </source>
</reference>
<gene>
    <name evidence="3" type="ORF">RIdsm_04084</name>
    <name evidence="2" type="ORF">XM52_17570</name>
</gene>
<feature type="coiled-coil region" evidence="1">
    <location>
        <begin position="319"/>
        <end position="392"/>
    </location>
</feature>
<proteinExistence type="predicted"/>
<evidence type="ECO:0000313" key="5">
    <source>
        <dbReference type="Proteomes" id="UP000325785"/>
    </source>
</evidence>
<protein>
    <submittedName>
        <fullName evidence="2">Uncharacterized protein</fullName>
    </submittedName>
</protein>
<name>A0A0T5P655_9RHOB</name>
<evidence type="ECO:0000256" key="1">
    <source>
        <dbReference type="SAM" id="Coils"/>
    </source>
</evidence>
<dbReference type="PATRIC" id="fig|540747.5.peg.1250"/>
<dbReference type="SUPFAM" id="SSF53335">
    <property type="entry name" value="S-adenosyl-L-methionine-dependent methyltransferases"/>
    <property type="match status" value="1"/>
</dbReference>
<dbReference type="Pfam" id="PF13578">
    <property type="entry name" value="Methyltransf_24"/>
    <property type="match status" value="1"/>
</dbReference>
<accession>A0A0T5P655</accession>
<dbReference type="RefSeq" id="WP_057817906.1">
    <property type="nucleotide sequence ID" value="NZ_CP031598.1"/>
</dbReference>
<feature type="coiled-coil region" evidence="1">
    <location>
        <begin position="248"/>
        <end position="289"/>
    </location>
</feature>
<sequence length="413" mass="45763">MVDDITPSGQHAAPPQGSEIVAPLSSRTLFWRARYLRESRFLTHVPFLFWLIETCRPGFVVKLGLGDGVSYFAACQALDKLETQADCVAIDTGEDEDDADREGIRQYNEDTYSEFSQILRTDLRRAVNRFPDGSIDMLLVDVDADEALIDRLTHDWPRKLSERAVVLFHGTRTRFAEGAAAGFLDRLVATYPTISLEGGDGLLLVLYGPRRHEKLKRLTALQPGVRGYSEVHHVFRRLGATHEYEWQSRNREERESDLQERLEAAEADLARLSEEKAKLDRRIEALIDGSEAGGGRIDRAPALEGSAAEAGAGPGSGEADELKAALSELRREAADRTTELARLTAMLEQAEAERIDEVADLAGRAKDAEERAAIAERDLKAAQEERDAVLASTSWKLTGPLRSAIRKARGIKS</sequence>
<dbReference type="STRING" id="540747.SAMN04488031_105302"/>
<evidence type="ECO:0000313" key="4">
    <source>
        <dbReference type="Proteomes" id="UP000051401"/>
    </source>
</evidence>
<keyword evidence="4" id="KW-1185">Reference proteome</keyword>
<dbReference type="Proteomes" id="UP000325785">
    <property type="component" value="Chromosome"/>
</dbReference>
<evidence type="ECO:0000313" key="2">
    <source>
        <dbReference type="EMBL" id="KRS16699.1"/>
    </source>
</evidence>
<dbReference type="OrthoDB" id="7210452at2"/>
<dbReference type="InterPro" id="IPR029063">
    <property type="entry name" value="SAM-dependent_MTases_sf"/>
</dbReference>
<dbReference type="EMBL" id="LAXI01000012">
    <property type="protein sequence ID" value="KRS16699.1"/>
    <property type="molecule type" value="Genomic_DNA"/>
</dbReference>